<dbReference type="InterPro" id="IPR050977">
    <property type="entry name" value="Fungal_Meroterpenoid_Isomerase"/>
</dbReference>
<dbReference type="SUPFAM" id="SSF54427">
    <property type="entry name" value="NTF2-like"/>
    <property type="match status" value="1"/>
</dbReference>
<evidence type="ECO:0000313" key="2">
    <source>
        <dbReference type="Proteomes" id="UP001285441"/>
    </source>
</evidence>
<dbReference type="InterPro" id="IPR032710">
    <property type="entry name" value="NTF2-like_dom_sf"/>
</dbReference>
<dbReference type="Proteomes" id="UP001285441">
    <property type="component" value="Unassembled WGS sequence"/>
</dbReference>
<dbReference type="PANTHER" id="PTHR39598">
    <property type="entry name" value="AUSTINOL SYNTHESIS PROTEIN F-RELATED"/>
    <property type="match status" value="1"/>
</dbReference>
<evidence type="ECO:0008006" key="3">
    <source>
        <dbReference type="Google" id="ProtNLM"/>
    </source>
</evidence>
<dbReference type="AlphaFoldDB" id="A0AAE0K9U4"/>
<name>A0AAE0K9U4_9PEZI</name>
<dbReference type="Gene3D" id="3.10.450.50">
    <property type="match status" value="1"/>
</dbReference>
<evidence type="ECO:0000313" key="1">
    <source>
        <dbReference type="EMBL" id="KAK3372726.1"/>
    </source>
</evidence>
<keyword evidence="2" id="KW-1185">Reference proteome</keyword>
<proteinExistence type="predicted"/>
<dbReference type="EMBL" id="JAULSW010000008">
    <property type="protein sequence ID" value="KAK3372726.1"/>
    <property type="molecule type" value="Genomic_DNA"/>
</dbReference>
<accession>A0AAE0K9U4</accession>
<comment type="caution">
    <text evidence="1">The sequence shown here is derived from an EMBL/GenBank/DDBJ whole genome shotgun (WGS) entry which is preliminary data.</text>
</comment>
<reference evidence="1" key="1">
    <citation type="journal article" date="2023" name="Mol. Phylogenet. Evol.">
        <title>Genome-scale phylogeny and comparative genomics of the fungal order Sordariales.</title>
        <authorList>
            <person name="Hensen N."/>
            <person name="Bonometti L."/>
            <person name="Westerberg I."/>
            <person name="Brannstrom I.O."/>
            <person name="Guillou S."/>
            <person name="Cros-Aarteil S."/>
            <person name="Calhoun S."/>
            <person name="Haridas S."/>
            <person name="Kuo A."/>
            <person name="Mondo S."/>
            <person name="Pangilinan J."/>
            <person name="Riley R."/>
            <person name="LaButti K."/>
            <person name="Andreopoulos B."/>
            <person name="Lipzen A."/>
            <person name="Chen C."/>
            <person name="Yan M."/>
            <person name="Daum C."/>
            <person name="Ng V."/>
            <person name="Clum A."/>
            <person name="Steindorff A."/>
            <person name="Ohm R.A."/>
            <person name="Martin F."/>
            <person name="Silar P."/>
            <person name="Natvig D.O."/>
            <person name="Lalanne C."/>
            <person name="Gautier V."/>
            <person name="Ament-Velasquez S.L."/>
            <person name="Kruys A."/>
            <person name="Hutchinson M.I."/>
            <person name="Powell A.J."/>
            <person name="Barry K."/>
            <person name="Miller A.N."/>
            <person name="Grigoriev I.V."/>
            <person name="Debuchy R."/>
            <person name="Gladieux P."/>
            <person name="Hiltunen Thoren M."/>
            <person name="Johannesson H."/>
        </authorList>
    </citation>
    <scope>NUCLEOTIDE SEQUENCE</scope>
    <source>
        <strain evidence="1">CBS 232.78</strain>
    </source>
</reference>
<protein>
    <recommendedName>
        <fullName evidence="3">SnoaL-like domain-containing protein</fullName>
    </recommendedName>
</protein>
<organism evidence="1 2">
    <name type="scientific">Podospora didyma</name>
    <dbReference type="NCBI Taxonomy" id="330526"/>
    <lineage>
        <taxon>Eukaryota</taxon>
        <taxon>Fungi</taxon>
        <taxon>Dikarya</taxon>
        <taxon>Ascomycota</taxon>
        <taxon>Pezizomycotina</taxon>
        <taxon>Sordariomycetes</taxon>
        <taxon>Sordariomycetidae</taxon>
        <taxon>Sordariales</taxon>
        <taxon>Podosporaceae</taxon>
        <taxon>Podospora</taxon>
    </lineage>
</organism>
<sequence>MVSDSISKADNISKARKTVLAYMDAMNTLDLPKIMSLHTEDYRHQMLPLSLKVPVMDNAGYEAYFKKDLPLFHTYECFINDLIEDYKQKKIVVYARDRADTDLGEYRCEYMLTFFLTDDGTKLKRMHEWVDPSIAVPWVTKLRKLLAENEAQKEQAASML</sequence>
<dbReference type="PANTHER" id="PTHR39598:SF1">
    <property type="entry name" value="AUSTINOID BIOSYNTHESIS CLUSTERS PROTEIN F-RELATED"/>
    <property type="match status" value="1"/>
</dbReference>
<gene>
    <name evidence="1" type="ORF">B0H63DRAFT_302886</name>
</gene>
<reference evidence="1" key="2">
    <citation type="submission" date="2023-06" db="EMBL/GenBank/DDBJ databases">
        <authorList>
            <consortium name="Lawrence Berkeley National Laboratory"/>
            <person name="Haridas S."/>
            <person name="Hensen N."/>
            <person name="Bonometti L."/>
            <person name="Westerberg I."/>
            <person name="Brannstrom I.O."/>
            <person name="Guillou S."/>
            <person name="Cros-Aarteil S."/>
            <person name="Calhoun S."/>
            <person name="Kuo A."/>
            <person name="Mondo S."/>
            <person name="Pangilinan J."/>
            <person name="Riley R."/>
            <person name="LaButti K."/>
            <person name="Andreopoulos B."/>
            <person name="Lipzen A."/>
            <person name="Chen C."/>
            <person name="Yanf M."/>
            <person name="Daum C."/>
            <person name="Ng V."/>
            <person name="Clum A."/>
            <person name="Steindorff A."/>
            <person name="Ohm R."/>
            <person name="Martin F."/>
            <person name="Silar P."/>
            <person name="Natvig D."/>
            <person name="Lalanne C."/>
            <person name="Gautier V."/>
            <person name="Ament-velasquez S.L."/>
            <person name="Kruys A."/>
            <person name="Hutchinson M.I."/>
            <person name="Powell A.J."/>
            <person name="Barry K."/>
            <person name="Miller A.N."/>
            <person name="Grigoriev I.V."/>
            <person name="Debuchy R."/>
            <person name="Gladieux P."/>
            <person name="Thoren M.H."/>
            <person name="Johannesson H."/>
        </authorList>
    </citation>
    <scope>NUCLEOTIDE SEQUENCE</scope>
    <source>
        <strain evidence="1">CBS 232.78</strain>
    </source>
</reference>